<reference evidence="2 3" key="1">
    <citation type="submission" date="2024-02" db="EMBL/GenBank/DDBJ databases">
        <title>Bacteria isolated from the canopy kelp, Nereocystis luetkeana.</title>
        <authorList>
            <person name="Pfister C.A."/>
            <person name="Younker I.T."/>
            <person name="Light S.H."/>
        </authorList>
    </citation>
    <scope>NUCLEOTIDE SEQUENCE [LARGE SCALE GENOMIC DNA]</scope>
    <source>
        <strain evidence="2 3">TI.2.07</strain>
    </source>
</reference>
<dbReference type="Proteomes" id="UP001366060">
    <property type="component" value="Unassembled WGS sequence"/>
</dbReference>
<evidence type="ECO:0000256" key="1">
    <source>
        <dbReference type="SAM" id="Phobius"/>
    </source>
</evidence>
<dbReference type="Pfam" id="PF07963">
    <property type="entry name" value="N_methyl"/>
    <property type="match status" value="1"/>
</dbReference>
<keyword evidence="3" id="KW-1185">Reference proteome</keyword>
<evidence type="ECO:0000313" key="3">
    <source>
        <dbReference type="Proteomes" id="UP001366060"/>
    </source>
</evidence>
<evidence type="ECO:0000313" key="2">
    <source>
        <dbReference type="EMBL" id="MEL0657578.1"/>
    </source>
</evidence>
<dbReference type="InterPro" id="IPR012902">
    <property type="entry name" value="N_methyl_site"/>
</dbReference>
<proteinExistence type="predicted"/>
<keyword evidence="1" id="KW-1133">Transmembrane helix</keyword>
<protein>
    <submittedName>
        <fullName evidence="2">Prepilin-type N-terminal cleavage/methylation domain-containing protein</fullName>
    </submittedName>
</protein>
<comment type="caution">
    <text evidence="2">The sequence shown here is derived from an EMBL/GenBank/DDBJ whole genome shotgun (WGS) entry which is preliminary data.</text>
</comment>
<feature type="transmembrane region" description="Helical" evidence="1">
    <location>
        <begin position="12"/>
        <end position="34"/>
    </location>
</feature>
<organism evidence="2 3">
    <name type="scientific">Psychromonas arctica</name>
    <dbReference type="NCBI Taxonomy" id="168275"/>
    <lineage>
        <taxon>Bacteria</taxon>
        <taxon>Pseudomonadati</taxon>
        <taxon>Pseudomonadota</taxon>
        <taxon>Gammaproteobacteria</taxon>
        <taxon>Alteromonadales</taxon>
        <taxon>Psychromonadaceae</taxon>
        <taxon>Psychromonas</taxon>
    </lineage>
</organism>
<dbReference type="NCBIfam" id="TIGR02532">
    <property type="entry name" value="IV_pilin_GFxxxE"/>
    <property type="match status" value="1"/>
</dbReference>
<name>A0ABU9H740_9GAMM</name>
<keyword evidence="1" id="KW-0472">Membrane</keyword>
<dbReference type="RefSeq" id="WP_341626357.1">
    <property type="nucleotide sequence ID" value="NZ_JBAKBA010000001.1"/>
</dbReference>
<accession>A0ABU9H740</accession>
<sequence>MNKNFGSQSGFSLIELMIAMSLSLLLILGIATVFSSLKNTSSYSQQLENTQEVLRFTNSTFSRAVHRADEMSGGSTLTLTFNLDNLDTDEKFIDCRGEEKGLNEKYTETYSLENDELICTTKIDSTSVEAFSAIGSNIEALSFSIVGELLKVTITPSIITNTVSSTNDEIKMMFALRQKILGLSN</sequence>
<keyword evidence="1" id="KW-0812">Transmembrane</keyword>
<dbReference type="PROSITE" id="PS00409">
    <property type="entry name" value="PROKAR_NTER_METHYL"/>
    <property type="match status" value="1"/>
</dbReference>
<gene>
    <name evidence="2" type="ORF">V6255_00375</name>
</gene>
<dbReference type="EMBL" id="JBAKBA010000001">
    <property type="protein sequence ID" value="MEL0657578.1"/>
    <property type="molecule type" value="Genomic_DNA"/>
</dbReference>